<proteinExistence type="predicted"/>
<name>A0A5P1FKB2_ASPOF</name>
<feature type="chain" id="PRO_5024460238" description="Wall-associated receptor kinase galacturonan-binding domain-containing protein" evidence="3">
    <location>
        <begin position="22"/>
        <end position="207"/>
    </location>
</feature>
<dbReference type="EMBL" id="CM007382">
    <property type="protein sequence ID" value="ONK78708.1"/>
    <property type="molecule type" value="Genomic_DNA"/>
</dbReference>
<evidence type="ECO:0000313" key="6">
    <source>
        <dbReference type="Proteomes" id="UP000243459"/>
    </source>
</evidence>
<comment type="subcellular location">
    <subcellularLocation>
        <location evidence="1">Membrane</location>
        <topology evidence="1">Single-pass membrane protein</topology>
    </subcellularLocation>
</comment>
<dbReference type="GO" id="GO:0030247">
    <property type="term" value="F:polysaccharide binding"/>
    <property type="evidence" value="ECO:0007669"/>
    <property type="project" value="InterPro"/>
</dbReference>
<evidence type="ECO:0000256" key="2">
    <source>
        <dbReference type="ARBA" id="ARBA00022729"/>
    </source>
</evidence>
<dbReference type="AlphaFoldDB" id="A0A5P1FKB2"/>
<organism evidence="5 6">
    <name type="scientific">Asparagus officinalis</name>
    <name type="common">Garden asparagus</name>
    <dbReference type="NCBI Taxonomy" id="4686"/>
    <lineage>
        <taxon>Eukaryota</taxon>
        <taxon>Viridiplantae</taxon>
        <taxon>Streptophyta</taxon>
        <taxon>Embryophyta</taxon>
        <taxon>Tracheophyta</taxon>
        <taxon>Spermatophyta</taxon>
        <taxon>Magnoliopsida</taxon>
        <taxon>Liliopsida</taxon>
        <taxon>Asparagales</taxon>
        <taxon>Asparagaceae</taxon>
        <taxon>Asparagoideae</taxon>
        <taxon>Asparagus</taxon>
    </lineage>
</organism>
<dbReference type="OMA" id="SICRQFE"/>
<evidence type="ECO:0000256" key="1">
    <source>
        <dbReference type="ARBA" id="ARBA00004167"/>
    </source>
</evidence>
<feature type="domain" description="Wall-associated receptor kinase galacturonan-binding" evidence="4">
    <location>
        <begin position="25"/>
        <end position="81"/>
    </location>
</feature>
<dbReference type="Proteomes" id="UP000243459">
    <property type="component" value="Chromosome 2"/>
</dbReference>
<evidence type="ECO:0000313" key="5">
    <source>
        <dbReference type="EMBL" id="ONK78708.1"/>
    </source>
</evidence>
<dbReference type="InterPro" id="IPR025287">
    <property type="entry name" value="WAK_GUB"/>
</dbReference>
<dbReference type="Pfam" id="PF13947">
    <property type="entry name" value="GUB_WAK_bind"/>
    <property type="match status" value="1"/>
</dbReference>
<feature type="signal peptide" evidence="3">
    <location>
        <begin position="1"/>
        <end position="21"/>
    </location>
</feature>
<protein>
    <recommendedName>
        <fullName evidence="4">Wall-associated receptor kinase galacturonan-binding domain-containing protein</fullName>
    </recommendedName>
</protein>
<sequence>MKITLLHLALAILSTLPSAFCLNSCPQCGNLSVPYPLSTNPNCGNPNYQLYCNNGALEFKSVGGIYYKVLSINRTSNRIVISPPPVDPGSCLSSDLMEGGLQIDQTSPFNISNRNTVLLFNCSKTLLLSPLNCSSNSVCRKFEAIDGGIKCRNKRCCSFLKDSPSNSRRIRVRVGACTAYTSVVDINETEDPSSWTFGIELQWMTPA</sequence>
<dbReference type="PANTHER" id="PTHR33355:SF14">
    <property type="entry name" value="WALL-ASSOCIATED RECEPTOR KINASE GALACTURONAN-BINDING DOMAIN-CONTAINING PROTEIN"/>
    <property type="match status" value="1"/>
</dbReference>
<dbReference type="PANTHER" id="PTHR33355">
    <property type="entry name" value="WALL-ASSOCIATED RECEPTOR KINASE CARBOXY-TERMINAL PROTEIN-RELATED"/>
    <property type="match status" value="1"/>
</dbReference>
<accession>A0A5P1FKB2</accession>
<evidence type="ECO:0000256" key="3">
    <source>
        <dbReference type="SAM" id="SignalP"/>
    </source>
</evidence>
<dbReference type="Gramene" id="ONK78708">
    <property type="protein sequence ID" value="ONK78708"/>
    <property type="gene ID" value="A4U43_C02F21610"/>
</dbReference>
<gene>
    <name evidence="5" type="ORF">A4U43_C02F21610</name>
</gene>
<reference evidence="6" key="1">
    <citation type="journal article" date="2017" name="Nat. Commun.">
        <title>The asparagus genome sheds light on the origin and evolution of a young Y chromosome.</title>
        <authorList>
            <person name="Harkess A."/>
            <person name="Zhou J."/>
            <person name="Xu C."/>
            <person name="Bowers J.E."/>
            <person name="Van der Hulst R."/>
            <person name="Ayyampalayam S."/>
            <person name="Mercati F."/>
            <person name="Riccardi P."/>
            <person name="McKain M.R."/>
            <person name="Kakrana A."/>
            <person name="Tang H."/>
            <person name="Ray J."/>
            <person name="Groenendijk J."/>
            <person name="Arikit S."/>
            <person name="Mathioni S.M."/>
            <person name="Nakano M."/>
            <person name="Shan H."/>
            <person name="Telgmann-Rauber A."/>
            <person name="Kanno A."/>
            <person name="Yue Z."/>
            <person name="Chen H."/>
            <person name="Li W."/>
            <person name="Chen Y."/>
            <person name="Xu X."/>
            <person name="Zhang Y."/>
            <person name="Luo S."/>
            <person name="Chen H."/>
            <person name="Gao J."/>
            <person name="Mao Z."/>
            <person name="Pires J.C."/>
            <person name="Luo M."/>
            <person name="Kudrna D."/>
            <person name="Wing R.A."/>
            <person name="Meyers B.C."/>
            <person name="Yi K."/>
            <person name="Kong H."/>
            <person name="Lavrijsen P."/>
            <person name="Sunseri F."/>
            <person name="Falavigna A."/>
            <person name="Ye Y."/>
            <person name="Leebens-Mack J.H."/>
            <person name="Chen G."/>
        </authorList>
    </citation>
    <scope>NUCLEOTIDE SEQUENCE [LARGE SCALE GENOMIC DNA]</scope>
    <source>
        <strain evidence="6">cv. DH0086</strain>
    </source>
</reference>
<keyword evidence="6" id="KW-1185">Reference proteome</keyword>
<dbReference type="GO" id="GO:0016020">
    <property type="term" value="C:membrane"/>
    <property type="evidence" value="ECO:0007669"/>
    <property type="project" value="UniProtKB-SubCell"/>
</dbReference>
<keyword evidence="2 3" id="KW-0732">Signal</keyword>
<evidence type="ECO:0000259" key="4">
    <source>
        <dbReference type="Pfam" id="PF13947"/>
    </source>
</evidence>